<evidence type="ECO:0000313" key="9">
    <source>
        <dbReference type="EMBL" id="KAI5423075.1"/>
    </source>
</evidence>
<dbReference type="PANTHER" id="PTHR31942:SF121">
    <property type="entry name" value="MLO-LIKE PROTEIN"/>
    <property type="match status" value="1"/>
</dbReference>
<comment type="caution">
    <text evidence="9">The sequence shown here is derived from an EMBL/GenBank/DDBJ whole genome shotgun (WGS) entry which is preliminary data.</text>
</comment>
<gene>
    <name evidence="9" type="ORF">KIW84_046180</name>
</gene>
<dbReference type="GO" id="GO:0006952">
    <property type="term" value="P:defense response"/>
    <property type="evidence" value="ECO:0007669"/>
    <property type="project" value="UniProtKB-KW"/>
</dbReference>
<dbReference type="GO" id="GO:0016020">
    <property type="term" value="C:membrane"/>
    <property type="evidence" value="ECO:0007669"/>
    <property type="project" value="UniProtKB-SubCell"/>
</dbReference>
<keyword evidence="6 8" id="KW-0472">Membrane</keyword>
<evidence type="ECO:0000256" key="5">
    <source>
        <dbReference type="ARBA" id="ARBA00022989"/>
    </source>
</evidence>
<keyword evidence="4" id="KW-0611">Plant defense</keyword>
<evidence type="ECO:0000256" key="6">
    <source>
        <dbReference type="ARBA" id="ARBA00023136"/>
    </source>
</evidence>
<comment type="subcellular location">
    <subcellularLocation>
        <location evidence="1">Membrane</location>
        <topology evidence="1">Multi-pass membrane protein</topology>
    </subcellularLocation>
</comment>
<feature type="transmembrane region" description="Helical" evidence="8">
    <location>
        <begin position="16"/>
        <end position="40"/>
    </location>
</feature>
<evidence type="ECO:0000313" key="10">
    <source>
        <dbReference type="Proteomes" id="UP001058974"/>
    </source>
</evidence>
<dbReference type="EMBL" id="JAMSHJ010000004">
    <property type="protein sequence ID" value="KAI5423075.1"/>
    <property type="molecule type" value="Genomic_DNA"/>
</dbReference>
<name>A0A9D4XQ65_PEA</name>
<keyword evidence="10" id="KW-1185">Reference proteome</keyword>
<keyword evidence="5 8" id="KW-1133">Transmembrane helix</keyword>
<dbReference type="Proteomes" id="UP001058974">
    <property type="component" value="Chromosome 4"/>
</dbReference>
<evidence type="ECO:0000256" key="7">
    <source>
        <dbReference type="ARBA" id="ARBA00023265"/>
    </source>
</evidence>
<evidence type="ECO:0000256" key="4">
    <source>
        <dbReference type="ARBA" id="ARBA00022821"/>
    </source>
</evidence>
<sequence length="153" mass="17309">MGAGGEGIDLQFTPTWVVALVCTVLVAVSFALVRSLHYLGKFLKRKNQESLFQALQKIKEELMLLGFISIFLAQTQSLIVEICVPEKWMHHMLPCKLDEKEYEKTVAKSKPKTVAHFQTFFSSNDVFGTARRLLNDNSDHQSKDEQHGHCAAE</sequence>
<reference evidence="9 10" key="1">
    <citation type="journal article" date="2022" name="Nat. Genet.">
        <title>Improved pea reference genome and pan-genome highlight genomic features and evolutionary characteristics.</title>
        <authorList>
            <person name="Yang T."/>
            <person name="Liu R."/>
            <person name="Luo Y."/>
            <person name="Hu S."/>
            <person name="Wang D."/>
            <person name="Wang C."/>
            <person name="Pandey M.K."/>
            <person name="Ge S."/>
            <person name="Xu Q."/>
            <person name="Li N."/>
            <person name="Li G."/>
            <person name="Huang Y."/>
            <person name="Saxena R.K."/>
            <person name="Ji Y."/>
            <person name="Li M."/>
            <person name="Yan X."/>
            <person name="He Y."/>
            <person name="Liu Y."/>
            <person name="Wang X."/>
            <person name="Xiang C."/>
            <person name="Varshney R.K."/>
            <person name="Ding H."/>
            <person name="Gao S."/>
            <person name="Zong X."/>
        </authorList>
    </citation>
    <scope>NUCLEOTIDE SEQUENCE [LARGE SCALE GENOMIC DNA]</scope>
    <source>
        <strain evidence="9 10">cv. Zhongwan 6</strain>
    </source>
</reference>
<dbReference type="InterPro" id="IPR004326">
    <property type="entry name" value="Mlo"/>
</dbReference>
<proteinExistence type="inferred from homology"/>
<dbReference type="Gramene" id="Psat04G0618000-T2">
    <property type="protein sequence ID" value="KAI5423075.1"/>
    <property type="gene ID" value="KIW84_046180"/>
</dbReference>
<dbReference type="Pfam" id="PF03094">
    <property type="entry name" value="Mlo"/>
    <property type="match status" value="1"/>
</dbReference>
<keyword evidence="7" id="KW-0568">Pathogenesis-related protein</keyword>
<evidence type="ECO:0000256" key="8">
    <source>
        <dbReference type="SAM" id="Phobius"/>
    </source>
</evidence>
<accession>A0A9D4XQ65</accession>
<feature type="non-terminal residue" evidence="9">
    <location>
        <position position="153"/>
    </location>
</feature>
<comment type="similarity">
    <text evidence="2">Belongs to the MLO family.</text>
</comment>
<organism evidence="9 10">
    <name type="scientific">Pisum sativum</name>
    <name type="common">Garden pea</name>
    <name type="synonym">Lathyrus oleraceus</name>
    <dbReference type="NCBI Taxonomy" id="3888"/>
    <lineage>
        <taxon>Eukaryota</taxon>
        <taxon>Viridiplantae</taxon>
        <taxon>Streptophyta</taxon>
        <taxon>Embryophyta</taxon>
        <taxon>Tracheophyta</taxon>
        <taxon>Spermatophyta</taxon>
        <taxon>Magnoliopsida</taxon>
        <taxon>eudicotyledons</taxon>
        <taxon>Gunneridae</taxon>
        <taxon>Pentapetalae</taxon>
        <taxon>rosids</taxon>
        <taxon>fabids</taxon>
        <taxon>Fabales</taxon>
        <taxon>Fabaceae</taxon>
        <taxon>Papilionoideae</taxon>
        <taxon>50 kb inversion clade</taxon>
        <taxon>NPAAA clade</taxon>
        <taxon>Hologalegina</taxon>
        <taxon>IRL clade</taxon>
        <taxon>Fabeae</taxon>
        <taxon>Lathyrus</taxon>
    </lineage>
</organism>
<dbReference type="AlphaFoldDB" id="A0A9D4XQ65"/>
<evidence type="ECO:0000256" key="2">
    <source>
        <dbReference type="ARBA" id="ARBA00006574"/>
    </source>
</evidence>
<dbReference type="PANTHER" id="PTHR31942">
    <property type="entry name" value="MLO-LIKE PROTEIN 1"/>
    <property type="match status" value="1"/>
</dbReference>
<protein>
    <submittedName>
        <fullName evidence="9">MLO-like protein 1, variant 2</fullName>
    </submittedName>
</protein>
<evidence type="ECO:0000256" key="3">
    <source>
        <dbReference type="ARBA" id="ARBA00022692"/>
    </source>
</evidence>
<evidence type="ECO:0000256" key="1">
    <source>
        <dbReference type="ARBA" id="ARBA00004141"/>
    </source>
</evidence>
<keyword evidence="3 8" id="KW-0812">Transmembrane</keyword>